<organism evidence="1 2">
    <name type="scientific">Ixodes persulcatus</name>
    <name type="common">Taiga tick</name>
    <dbReference type="NCBI Taxonomy" id="34615"/>
    <lineage>
        <taxon>Eukaryota</taxon>
        <taxon>Metazoa</taxon>
        <taxon>Ecdysozoa</taxon>
        <taxon>Arthropoda</taxon>
        <taxon>Chelicerata</taxon>
        <taxon>Arachnida</taxon>
        <taxon>Acari</taxon>
        <taxon>Parasitiformes</taxon>
        <taxon>Ixodida</taxon>
        <taxon>Ixodoidea</taxon>
        <taxon>Ixodidae</taxon>
        <taxon>Ixodinae</taxon>
        <taxon>Ixodes</taxon>
    </lineage>
</organism>
<proteinExistence type="predicted"/>
<keyword evidence="2" id="KW-1185">Reference proteome</keyword>
<gene>
    <name evidence="1" type="ORF">HPB47_027292</name>
</gene>
<protein>
    <submittedName>
        <fullName evidence="1">Uncharacterized protein</fullName>
    </submittedName>
</protein>
<comment type="caution">
    <text evidence="1">The sequence shown here is derived from an EMBL/GenBank/DDBJ whole genome shotgun (WGS) entry which is preliminary data.</text>
</comment>
<name>A0AC60PXZ2_IXOPE</name>
<accession>A0AC60PXZ2</accession>
<evidence type="ECO:0000313" key="1">
    <source>
        <dbReference type="EMBL" id="KAG0425547.1"/>
    </source>
</evidence>
<evidence type="ECO:0000313" key="2">
    <source>
        <dbReference type="Proteomes" id="UP000805193"/>
    </source>
</evidence>
<dbReference type="EMBL" id="JABSTQ010009826">
    <property type="protein sequence ID" value="KAG0425547.1"/>
    <property type="molecule type" value="Genomic_DNA"/>
</dbReference>
<reference evidence="1 2" key="1">
    <citation type="journal article" date="2020" name="Cell">
        <title>Large-Scale Comparative Analyses of Tick Genomes Elucidate Their Genetic Diversity and Vector Capacities.</title>
        <authorList>
            <consortium name="Tick Genome and Microbiome Consortium (TIGMIC)"/>
            <person name="Jia N."/>
            <person name="Wang J."/>
            <person name="Shi W."/>
            <person name="Du L."/>
            <person name="Sun Y."/>
            <person name="Zhan W."/>
            <person name="Jiang J.F."/>
            <person name="Wang Q."/>
            <person name="Zhang B."/>
            <person name="Ji P."/>
            <person name="Bell-Sakyi L."/>
            <person name="Cui X.M."/>
            <person name="Yuan T.T."/>
            <person name="Jiang B.G."/>
            <person name="Yang W.F."/>
            <person name="Lam T.T."/>
            <person name="Chang Q.C."/>
            <person name="Ding S.J."/>
            <person name="Wang X.J."/>
            <person name="Zhu J.G."/>
            <person name="Ruan X.D."/>
            <person name="Zhao L."/>
            <person name="Wei J.T."/>
            <person name="Ye R.Z."/>
            <person name="Que T.C."/>
            <person name="Du C.H."/>
            <person name="Zhou Y.H."/>
            <person name="Cheng J.X."/>
            <person name="Dai P.F."/>
            <person name="Guo W.B."/>
            <person name="Han X.H."/>
            <person name="Huang E.J."/>
            <person name="Li L.F."/>
            <person name="Wei W."/>
            <person name="Gao Y.C."/>
            <person name="Liu J.Z."/>
            <person name="Shao H.Z."/>
            <person name="Wang X."/>
            <person name="Wang C.C."/>
            <person name="Yang T.C."/>
            <person name="Huo Q.B."/>
            <person name="Li W."/>
            <person name="Chen H.Y."/>
            <person name="Chen S.E."/>
            <person name="Zhou L.G."/>
            <person name="Ni X.B."/>
            <person name="Tian J.H."/>
            <person name="Sheng Y."/>
            <person name="Liu T."/>
            <person name="Pan Y.S."/>
            <person name="Xia L.Y."/>
            <person name="Li J."/>
            <person name="Zhao F."/>
            <person name="Cao W.C."/>
        </authorList>
    </citation>
    <scope>NUCLEOTIDE SEQUENCE [LARGE SCALE GENOMIC DNA]</scope>
    <source>
        <tissue evidence="1">Larvae</tissue>
    </source>
</reference>
<dbReference type="Proteomes" id="UP000805193">
    <property type="component" value="Unassembled WGS sequence"/>
</dbReference>
<sequence>MEGSDLVLNLGTQAPRKKSAATVAKRTDRDAVVAVSKEPGSVGAGGAQRPFKPAKRTQGASSGAEGGVGGDPHTGAPPKKKQHVVTALFDHRTVLPEVDVKPTESKSEPVFSSSQFADFDVHPHLVSCLRDRFGITTATEVQKLAIPVLLDGRDTLIKSHTGSGKTLAYAVPMLHRLQEIRPKLSRAGGIRAVVIVPTRELALQTYECFEKLSKACTWIVPGVLMGGEKKKSEKARIRKGLVIVVGTPGRLIDHLERTESFSLAKADWLVIDEADRLLELGFEESVSKIVSLWKEQHQADGTSVLLSATLSKGVERLAGLTLNNPTTVDVATEAGAGELEEFVLPAGLSQYYVQTPVKLAQMALCCLLLDACVVTDGGKVIVFLATQDSVDFQQALFSSILGVMLEDTDRRVDFVKLHGDMTQHDRAEVFRKFRDAPAGVLFTTDVASRGLDVPQVDLIVQCCVPLRPEDYVHRAGRTARIGAKGRVVILLFPSEVGFLDVLADHKIKVDKMELKELLGKVYALKQQILEARTDPGQKLKTMEDFVTTLQLIFENEVYAEQELLAMAKKGFLSHVRIVRILSKGNEGAYCLRETPSTLGAQWASEPPKGATGGHGHRDARAKRMKNPGTRRPSVAKDCPDFTKDFREEQCARFNSIPFEGKYYSWVPYHKAANPCELNCKPKGERFYYRHSSKTIDGTRCHDDGSLDVCVDGQCMPVGCDKMLGSSAKEDKCRVCRGDGSLCSTIEGVFDLDNLEVGYNDILLIPTGATNIRIEEKQPTNNYLAVRNVHGTYYLNGNWRIEFPRSIRFAGTIFHYERKTHGLHAPESLVALGPTNETILVVLLYQEKNLGITYEYSVPANASRPHPDNYNWNSGDFGECSQTCGGGVQTRAVYCSSATTFEKVPNDLCNPTIKPEASRACNVEPCPATWYVGEWEPCLGSCGNGTQLRLVFCQHLVEAGSLLADDAICLSGVGPKPSRQRDCSEDTECASWEVGEWSDCDRTCGEGTQVRDVQCIRSIDAVAAEVRGDWGCDEASKPESNRTCVLKPCGGTEWMTSPWSGCEGPCSARLETREVMCASEDGTAFPDDHCDEAKKPNATKPCDHEDSGLQAPCQFMWYSSQWSPCSTECGRGLKTRKVFCGTWEEGTIQNVTEDNCDAVELPKASEECELEPCGGTWVSAPWDRCSTPCGGGQRTRIVLCQMDGKPTEAKNCDAAKKPFDSETCNMNACDEDDLILSGGCKNSKHGCCPDGMTSAGPNFEGCPKVTPVEGGCEATEFGCCLDGVTPAFGPFKKGCQQLSLCNGTEFGCCADGETAAEGPDQEGCLEIISSAPDCNSTDFGCCPDGLTPAAGANFTGCDDEMLPSSTSCADSAFGCCPDNATAADGPQGLNCIEGSGTEEPCHDSEHGCCPDGFSPALGLDNEGCPNATGLQLSPTANCSGSPHGCCPDGMTAAEGLDFAGCEEIEGSGEEPADCESTFYGCCPDNKTPAGGEDYANCTGCTNSTYGCCKDGISEATGPDYEGCDCAASMFGCCPDNVTEAAGPEFEGCSSCTNSTYGCCPDRVVAAQGPNFEGCDGFESNCTNTTFGCCPDGMGAATGEGFKGCGQDCDATEFGCCPDGLTPAMGVEFEGCDNCTESLYGCCADNVSFAMGADGEGCCFHTEFGCCHDNKTAALGPDNAGCSCHTTPHGCCPDGVTVALGPRYYGCTCEHYPYGCCQDKHTPAGGPNLEGCICSRMLYGCCPDGQTPAEGEHLRGCSCKTGPYGCCPDGRTPAHGPSFKGCTCDTMPYGCCPDQRTPARGPVFGGCPCSAMPYGCCPDQQTAAQGPDGRGCECQRLVHGCCPDERTPAQGPRLQGCTCETYPYGCCQDGRTPARGPNFDGCDCSSTRFGCCADGKTPSRGPSFEGCPVDTKPMPPAVSGSVCGLPEDLGPCRNYTIYWFFNMKDGRCNRFWYGGCEGNGNRFSSEAECEEVCVKPQGPAQYFENLSEYGFRKYFADACLLPKVVGSCNGQYEHWYFDASSRVCEPFMYGGCMGNNNRFGTKELCEQTCLHQETLDPCDLSVSPGPCRGEYTRFHYDRQDNRCKPFTYGGCQGNANNFASEEECSERCVTLTAREVCILPKEEGRCLSQDQKWYYDYVDGRCKDFVYTGCQGNRNRFDTRELCEDMCNATRVAVSRDVCAQPKQEGPCRAAIPHWYFNAEAGRCEQFYYGGCEGNANRFETRRDCERACLVRGEKNICVLPQEVGNCVEFRERWYYHAEEGQCRRFYYGGCDGNENNFASHLECERACGQPVIEIPDEDFKPEFCSMPQEAGPCTNTEIRWFYDKTDGVCREFYYGGCLGNGNRFRTRKDCEDRCSSAQDLCTLPKVPGPCSGHFVQWFYDAETDVCHEFVFSGCQGNANRFNDRETCEARCRKGAPLPTERPPDPHPPVDACAQPKQPGPCYGLFEMWFYDTSINECKAFNYGGCEGNDNRFESKVLCERRCMRKVGPVDVPVRPPRPGKPQKVCQKMADPGTCDQMHPRWFYDAKSGICLPFVYTGCGGNRNRFKTQEICLSFCRGVTSTETPDERQPDSDESSVEELDPRSRFPPVPDPTPLAPPTLPPVAPTTVPCPTSNCATLQCSLGKTEIVDRQGCVMCRCSNPCETHVCRNDEQCRIEAYRGPDGEPRYRPICRLTIKAGHCPIAEAKAQPAAVVRADCRDVCRIDADCPDERKCCYNGCAHVCVQAVVTDAPSETPATEPEVTANAGSDVTLRCVRNLPSARVTWTFKDHFVESRDGRFKILVDGSLHISELRGEDAGPYKCTAVSGQEEVSHVTELVVYVSATILPSNTMVVVTVSETAYLACKAIGYPKPIVNWYRNGTQLPQRSARYHVFPDFTLAIRNVTFSDEDIYMCRAYNRIGRPSVWKVSLTVMPLVVSGRRRRGHGPPRDARKVMLDGPETVTVDVVVLTEEYRVGAPLQLDCYVTGWPEPDVSWLHDGRVVKQDGHHVVMENHTLFIPSAAMSDSGEYTCRADNGRSNESVSVHITMDDVFVPETCTDNPRFANCNLIVKARYCTNKHYSRFCCRSCMLAGQIHANGADHEAGYTNGNGFTNGYLNGNSYTNGYANGFNNGNDENELA</sequence>